<dbReference type="AlphaFoldDB" id="A0A8C6ZPM7"/>
<sequence>ICKPNTDGISSFEHLLASVVLRVFVWVMACVTCFGNLLVIGMRSLVATDNSQHTMAIKSLCCADCLMGIYLFTIGAFDLKYSGEYNKHARAWMGSLECQLVGSLAMLSSEVSVLLLTYVTLEKYLSIVFPFGHYRAGRRQTLCTLAGIWLLGLCLSVVPLCCKESFGNYYGRNGVCFPLQSDGSERPGARGYSTAIYLGARHRAHTRCRHRGGSAPSSEGRGNSPERS</sequence>
<dbReference type="PANTHER" id="PTHR24372">
    <property type="entry name" value="GLYCOPROTEIN HORMONE RECEPTOR"/>
    <property type="match status" value="1"/>
</dbReference>
<feature type="transmembrane region" description="Helical" evidence="9">
    <location>
        <begin position="99"/>
        <end position="121"/>
    </location>
</feature>
<keyword evidence="5 9" id="KW-1133">Transmembrane helix</keyword>
<reference evidence="11" key="1">
    <citation type="submission" date="2025-08" db="UniProtKB">
        <authorList>
            <consortium name="Ensembl"/>
        </authorList>
    </citation>
    <scope>IDENTIFICATION</scope>
</reference>
<dbReference type="InterPro" id="IPR008112">
    <property type="entry name" value="Relaxin_rcpt"/>
</dbReference>
<keyword evidence="4" id="KW-0677">Repeat</keyword>
<reference evidence="11" key="2">
    <citation type="submission" date="2025-09" db="UniProtKB">
        <authorList>
            <consortium name="Ensembl"/>
        </authorList>
    </citation>
    <scope>IDENTIFICATION</scope>
</reference>
<dbReference type="GO" id="GO:0008528">
    <property type="term" value="F:G protein-coupled peptide receptor activity"/>
    <property type="evidence" value="ECO:0007669"/>
    <property type="project" value="TreeGrafter"/>
</dbReference>
<dbReference type="PRINTS" id="PR00237">
    <property type="entry name" value="GPCRRHODOPSN"/>
</dbReference>
<evidence type="ECO:0000256" key="6">
    <source>
        <dbReference type="ARBA" id="ARBA00023136"/>
    </source>
</evidence>
<evidence type="ECO:0000256" key="3">
    <source>
        <dbReference type="ARBA" id="ARBA00022692"/>
    </source>
</evidence>
<keyword evidence="12" id="KW-1185">Reference proteome</keyword>
<dbReference type="GO" id="GO:0007189">
    <property type="term" value="P:adenylate cyclase-activating G protein-coupled receptor signaling pathway"/>
    <property type="evidence" value="ECO:0007669"/>
    <property type="project" value="TreeGrafter"/>
</dbReference>
<evidence type="ECO:0000256" key="7">
    <source>
        <dbReference type="ARBA" id="ARBA00023180"/>
    </source>
</evidence>
<name>A0A8C6ZPM7_NOTPE</name>
<keyword evidence="7" id="KW-0325">Glycoprotein</keyword>
<dbReference type="Pfam" id="PF00001">
    <property type="entry name" value="7tm_1"/>
    <property type="match status" value="1"/>
</dbReference>
<keyword evidence="3 9" id="KW-0812">Transmembrane</keyword>
<dbReference type="GO" id="GO:0005886">
    <property type="term" value="C:plasma membrane"/>
    <property type="evidence" value="ECO:0007669"/>
    <property type="project" value="TreeGrafter"/>
</dbReference>
<dbReference type="GO" id="GO:0009755">
    <property type="term" value="P:hormone-mediated signaling pathway"/>
    <property type="evidence" value="ECO:0007669"/>
    <property type="project" value="TreeGrafter"/>
</dbReference>
<evidence type="ECO:0000256" key="2">
    <source>
        <dbReference type="ARBA" id="ARBA00022614"/>
    </source>
</evidence>
<comment type="subcellular location">
    <subcellularLocation>
        <location evidence="1">Membrane</location>
    </subcellularLocation>
</comment>
<evidence type="ECO:0000259" key="10">
    <source>
        <dbReference type="PROSITE" id="PS50262"/>
    </source>
</evidence>
<organism evidence="11 12">
    <name type="scientific">Nothoprocta perdicaria</name>
    <name type="common">Chilean tinamou</name>
    <name type="synonym">Crypturus perdicarius</name>
    <dbReference type="NCBI Taxonomy" id="30464"/>
    <lineage>
        <taxon>Eukaryota</taxon>
        <taxon>Metazoa</taxon>
        <taxon>Chordata</taxon>
        <taxon>Craniata</taxon>
        <taxon>Vertebrata</taxon>
        <taxon>Euteleostomi</taxon>
        <taxon>Archelosauria</taxon>
        <taxon>Archosauria</taxon>
        <taxon>Dinosauria</taxon>
        <taxon>Saurischia</taxon>
        <taxon>Theropoda</taxon>
        <taxon>Coelurosauria</taxon>
        <taxon>Aves</taxon>
        <taxon>Palaeognathae</taxon>
        <taxon>Tinamiformes</taxon>
        <taxon>Tinamidae</taxon>
        <taxon>Nothoprocta</taxon>
    </lineage>
</organism>
<evidence type="ECO:0000256" key="8">
    <source>
        <dbReference type="SAM" id="MobiDB-lite"/>
    </source>
</evidence>
<dbReference type="PROSITE" id="PS50262">
    <property type="entry name" value="G_PROTEIN_RECEP_F1_2"/>
    <property type="match status" value="1"/>
</dbReference>
<feature type="transmembrane region" description="Helical" evidence="9">
    <location>
        <begin position="60"/>
        <end position="79"/>
    </location>
</feature>
<feature type="transmembrane region" description="Helical" evidence="9">
    <location>
        <begin position="142"/>
        <end position="160"/>
    </location>
</feature>
<dbReference type="InterPro" id="IPR017452">
    <property type="entry name" value="GPCR_Rhodpsn_7TM"/>
</dbReference>
<dbReference type="PANTHER" id="PTHR24372:SF70">
    <property type="entry name" value="G-PROTEIN COUPLED RECEPTORS FAMILY 1 PROFILE DOMAIN-CONTAINING PROTEIN"/>
    <property type="match status" value="1"/>
</dbReference>
<evidence type="ECO:0000313" key="11">
    <source>
        <dbReference type="Ensembl" id="ENSNPEP00000018902.1"/>
    </source>
</evidence>
<keyword evidence="2" id="KW-0433">Leucine-rich repeat</keyword>
<feature type="domain" description="G-protein coupled receptors family 1 profile" evidence="10">
    <location>
        <begin position="35"/>
        <end position="160"/>
    </location>
</feature>
<keyword evidence="6 9" id="KW-0472">Membrane</keyword>
<dbReference type="SUPFAM" id="SSF81321">
    <property type="entry name" value="Family A G protein-coupled receptor-like"/>
    <property type="match status" value="1"/>
</dbReference>
<proteinExistence type="predicted"/>
<evidence type="ECO:0000313" key="12">
    <source>
        <dbReference type="Proteomes" id="UP000694420"/>
    </source>
</evidence>
<accession>A0A8C6ZPM7</accession>
<feature type="region of interest" description="Disordered" evidence="8">
    <location>
        <begin position="206"/>
        <end position="228"/>
    </location>
</feature>
<evidence type="ECO:0000256" key="4">
    <source>
        <dbReference type="ARBA" id="ARBA00022737"/>
    </source>
</evidence>
<feature type="transmembrane region" description="Helical" evidence="9">
    <location>
        <begin position="15"/>
        <end position="39"/>
    </location>
</feature>
<dbReference type="Gene3D" id="1.20.1070.10">
    <property type="entry name" value="Rhodopsin 7-helix transmembrane proteins"/>
    <property type="match status" value="1"/>
</dbReference>
<evidence type="ECO:0000256" key="1">
    <source>
        <dbReference type="ARBA" id="ARBA00004370"/>
    </source>
</evidence>
<dbReference type="InterPro" id="IPR000276">
    <property type="entry name" value="GPCR_Rhodpsn"/>
</dbReference>
<evidence type="ECO:0000256" key="9">
    <source>
        <dbReference type="SAM" id="Phobius"/>
    </source>
</evidence>
<dbReference type="Proteomes" id="UP000694420">
    <property type="component" value="Unplaced"/>
</dbReference>
<dbReference type="PRINTS" id="PR01739">
    <property type="entry name" value="RELAXINR"/>
</dbReference>
<evidence type="ECO:0000256" key="5">
    <source>
        <dbReference type="ARBA" id="ARBA00022989"/>
    </source>
</evidence>
<protein>
    <recommendedName>
        <fullName evidence="10">G-protein coupled receptors family 1 profile domain-containing protein</fullName>
    </recommendedName>
</protein>
<dbReference type="Ensembl" id="ENSNPET00000019388.1">
    <property type="protein sequence ID" value="ENSNPEP00000018902.1"/>
    <property type="gene ID" value="ENSNPEG00000014089.1"/>
</dbReference>